<dbReference type="GO" id="GO:0019319">
    <property type="term" value="P:hexose biosynthetic process"/>
    <property type="evidence" value="ECO:0007669"/>
    <property type="project" value="TreeGrafter"/>
</dbReference>
<accession>A0A0B6YAJ6</accession>
<name>A0A0B6YAJ6_9EUPU</name>
<protein>
    <recommendedName>
        <fullName evidence="1">Sulfotransferase domain-containing protein</fullName>
    </recommendedName>
</protein>
<dbReference type="InterPro" id="IPR027417">
    <property type="entry name" value="P-loop_NTPase"/>
</dbReference>
<feature type="non-terminal residue" evidence="2">
    <location>
        <position position="1"/>
    </location>
</feature>
<reference evidence="2" key="1">
    <citation type="submission" date="2014-12" db="EMBL/GenBank/DDBJ databases">
        <title>Insight into the proteome of Arion vulgaris.</title>
        <authorList>
            <person name="Aradska J."/>
            <person name="Bulat T."/>
            <person name="Smidak R."/>
            <person name="Sarate P."/>
            <person name="Gangsoo J."/>
            <person name="Sialana F."/>
            <person name="Bilban M."/>
            <person name="Lubec G."/>
        </authorList>
    </citation>
    <scope>NUCLEOTIDE SEQUENCE</scope>
    <source>
        <tissue evidence="2">Skin</tissue>
    </source>
</reference>
<gene>
    <name evidence="2" type="primary">ORF19182</name>
</gene>
<evidence type="ECO:0000259" key="1">
    <source>
        <dbReference type="Pfam" id="PF00685"/>
    </source>
</evidence>
<dbReference type="InterPro" id="IPR052654">
    <property type="entry name" value="CS_Sulfotransferase"/>
</dbReference>
<feature type="domain" description="Sulfotransferase" evidence="1">
    <location>
        <begin position="11"/>
        <end position="68"/>
    </location>
</feature>
<dbReference type="PANTHER" id="PTHR15723">
    <property type="entry name" value="CARBOHYDRATE SULFOTRANSFERASE 15"/>
    <property type="match status" value="1"/>
</dbReference>
<dbReference type="Gene3D" id="3.40.50.300">
    <property type="entry name" value="P-loop containing nucleotide triphosphate hydrolases"/>
    <property type="match status" value="1"/>
</dbReference>
<dbReference type="InterPro" id="IPR000863">
    <property type="entry name" value="Sulfotransferase_dom"/>
</dbReference>
<dbReference type="EMBL" id="HACG01006263">
    <property type="protein sequence ID" value="CEK53128.1"/>
    <property type="molecule type" value="Transcribed_RNA"/>
</dbReference>
<organism evidence="2">
    <name type="scientific">Arion vulgaris</name>
    <dbReference type="NCBI Taxonomy" id="1028688"/>
    <lineage>
        <taxon>Eukaryota</taxon>
        <taxon>Metazoa</taxon>
        <taxon>Spiralia</taxon>
        <taxon>Lophotrochozoa</taxon>
        <taxon>Mollusca</taxon>
        <taxon>Gastropoda</taxon>
        <taxon>Heterobranchia</taxon>
        <taxon>Euthyneura</taxon>
        <taxon>Panpulmonata</taxon>
        <taxon>Eupulmonata</taxon>
        <taxon>Stylommatophora</taxon>
        <taxon>Helicina</taxon>
        <taxon>Arionoidea</taxon>
        <taxon>Arionidae</taxon>
        <taxon>Arion</taxon>
    </lineage>
</organism>
<dbReference type="SUPFAM" id="SSF52540">
    <property type="entry name" value="P-loop containing nucleoside triphosphate hydrolases"/>
    <property type="match status" value="1"/>
</dbReference>
<dbReference type="GO" id="GO:0050659">
    <property type="term" value="F:N-acetylgalactosamine 4-sulfate 6-O-sulfotransferase activity"/>
    <property type="evidence" value="ECO:0007669"/>
    <property type="project" value="TreeGrafter"/>
</dbReference>
<dbReference type="AlphaFoldDB" id="A0A0B6YAJ6"/>
<sequence length="130" mass="15683">NITIANLSRVRLRLGLYQVYLQEWLDLFPRNQILVVRLEDYSQNPLEIIKNVHQFLNLRSLSDGEHKKLMDRPMLNTRRESDKKVGGMLQQTRDLLDNFYRPYNIKLAKLLRDQRFLWNDKVKRNISDNE</sequence>
<dbReference type="PANTHER" id="PTHR15723:SF0">
    <property type="entry name" value="CARBOHYDRATE SULFOTRANSFERASE 15"/>
    <property type="match status" value="1"/>
</dbReference>
<dbReference type="Pfam" id="PF00685">
    <property type="entry name" value="Sulfotransfer_1"/>
    <property type="match status" value="1"/>
</dbReference>
<proteinExistence type="predicted"/>
<evidence type="ECO:0000313" key="2">
    <source>
        <dbReference type="EMBL" id="CEK53128.1"/>
    </source>
</evidence>